<geneLocation type="plasmid" evidence="4">
    <name>pPD1222</name>
</geneLocation>
<proteinExistence type="predicted"/>
<dbReference type="eggNOG" id="ENOG5033TUD">
    <property type="taxonomic scope" value="Bacteria"/>
</dbReference>
<evidence type="ECO:0000313" key="3">
    <source>
        <dbReference type="EMBL" id="ABL72588.1"/>
    </source>
</evidence>
<keyword evidence="1" id="KW-0472">Membrane</keyword>
<dbReference type="HOGENOM" id="CLU_1336437_0_0_5"/>
<protein>
    <submittedName>
        <fullName evidence="3">Uncharacterized protein</fullName>
    </submittedName>
</protein>
<organism evidence="3 4">
    <name type="scientific">Paracoccus denitrificans (strain Pd 1222)</name>
    <dbReference type="NCBI Taxonomy" id="318586"/>
    <lineage>
        <taxon>Bacteria</taxon>
        <taxon>Pseudomonadati</taxon>
        <taxon>Pseudomonadota</taxon>
        <taxon>Alphaproteobacteria</taxon>
        <taxon>Rhodobacterales</taxon>
        <taxon>Paracoccaceae</taxon>
        <taxon>Paracoccus</taxon>
    </lineage>
</organism>
<dbReference type="GeneID" id="93454851"/>
<sequence>MKPMTTALAIGGACAACCAVSLLAGAGLFAAAGGVAYLGGAAGIALATAGALVWHAMKRRTLSRGNGCAAPACGCSVSPDAPDDKAIACTLGGDDFKNRAAWIRGIAERHLKRSLRSPLTLLLVYGKAAAADLREMVRRERECCAFLRFELAEDEDEVCLLITAPEAAREAAGFLFDHFAPQLAGLEARSDRGAADPISDQPAGP</sequence>
<accession>A1BAP4</accession>
<keyword evidence="3" id="KW-0614">Plasmid</keyword>
<dbReference type="RefSeq" id="WP_011750749.1">
    <property type="nucleotide sequence ID" value="NC_008688.1"/>
</dbReference>
<dbReference type="AlphaFoldDB" id="A1BAP4"/>
<keyword evidence="1" id="KW-0812">Transmembrane</keyword>
<keyword evidence="2" id="KW-0732">Signal</keyword>
<feature type="signal peptide" evidence="2">
    <location>
        <begin position="1"/>
        <end position="26"/>
    </location>
</feature>
<dbReference type="KEGG" id="pde:Pden_4524"/>
<feature type="transmembrane region" description="Helical" evidence="1">
    <location>
        <begin position="35"/>
        <end position="54"/>
    </location>
</feature>
<evidence type="ECO:0000313" key="4">
    <source>
        <dbReference type="Proteomes" id="UP000000361"/>
    </source>
</evidence>
<evidence type="ECO:0000256" key="1">
    <source>
        <dbReference type="SAM" id="Phobius"/>
    </source>
</evidence>
<feature type="chain" id="PRO_5002632677" evidence="2">
    <location>
        <begin position="27"/>
        <end position="205"/>
    </location>
</feature>
<dbReference type="EMBL" id="CP000491">
    <property type="protein sequence ID" value="ABL72588.1"/>
    <property type="molecule type" value="Genomic_DNA"/>
</dbReference>
<dbReference type="Proteomes" id="UP000000361">
    <property type="component" value="Chromosome 1"/>
</dbReference>
<dbReference type="EnsemblBacteria" id="ABL72588">
    <property type="protein sequence ID" value="ABL72588"/>
    <property type="gene ID" value="Pden_4524"/>
</dbReference>
<reference evidence="4" key="1">
    <citation type="submission" date="2006-12" db="EMBL/GenBank/DDBJ databases">
        <title>Complete sequence of plasmid 1 of Paracoccus denitrificans PD1222.</title>
        <authorList>
            <person name="Copeland A."/>
            <person name="Lucas S."/>
            <person name="Lapidus A."/>
            <person name="Barry K."/>
            <person name="Detter J.C."/>
            <person name="Glavina del Rio T."/>
            <person name="Hammon N."/>
            <person name="Israni S."/>
            <person name="Dalin E."/>
            <person name="Tice H."/>
            <person name="Pitluck S."/>
            <person name="Munk A.C."/>
            <person name="Brettin T."/>
            <person name="Bruce D."/>
            <person name="Han C."/>
            <person name="Tapia R."/>
            <person name="Gilna P."/>
            <person name="Schmutz J."/>
            <person name="Larimer F."/>
            <person name="Land M."/>
            <person name="Hauser L."/>
            <person name="Kyrpides N."/>
            <person name="Lykidis A."/>
            <person name="Spiro S."/>
            <person name="Richardson D.J."/>
            <person name="Moir J.W.B."/>
            <person name="Ferguson S.J."/>
            <person name="van Spanning R.J.M."/>
            <person name="Richardson P."/>
        </authorList>
    </citation>
    <scope>NUCLEOTIDE SEQUENCE [LARGE SCALE GENOMIC DNA]</scope>
    <source>
        <strain evidence="4">Pd 1222</strain>
        <plasmid evidence="4">pPD1222</plasmid>
    </source>
</reference>
<keyword evidence="4" id="KW-1185">Reference proteome</keyword>
<name>A1BAP4_PARDP</name>
<gene>
    <name evidence="3" type="ordered locus">Pden_4524</name>
</gene>
<evidence type="ECO:0000256" key="2">
    <source>
        <dbReference type="SAM" id="SignalP"/>
    </source>
</evidence>
<keyword evidence="1" id="KW-1133">Transmembrane helix</keyword>